<dbReference type="InterPro" id="IPR022645">
    <property type="entry name" value="SecD/SecF_bac"/>
</dbReference>
<dbReference type="FunFam" id="1.20.1640.10:FF:000004">
    <property type="entry name" value="Protein translocase subunit SecD"/>
    <property type="match status" value="1"/>
</dbReference>
<keyword evidence="2 9" id="KW-0813">Transport</keyword>
<organism evidence="13 14">
    <name type="scientific">Anaerobaca lacustris</name>
    <dbReference type="NCBI Taxonomy" id="3044600"/>
    <lineage>
        <taxon>Bacteria</taxon>
        <taxon>Pseudomonadati</taxon>
        <taxon>Planctomycetota</taxon>
        <taxon>Phycisphaerae</taxon>
        <taxon>Sedimentisphaerales</taxon>
        <taxon>Anaerobacaceae</taxon>
        <taxon>Anaerobaca</taxon>
    </lineage>
</organism>
<dbReference type="NCBIfam" id="TIGR00966">
    <property type="entry name" value="transloc_SecF"/>
    <property type="match status" value="1"/>
</dbReference>
<dbReference type="InterPro" id="IPR005665">
    <property type="entry name" value="SecF_bac"/>
</dbReference>
<feature type="domain" description="Protein export membrane protein SecD/SecF C-terminal" evidence="11">
    <location>
        <begin position="515"/>
        <end position="678"/>
    </location>
</feature>
<feature type="domain" description="Protein export membrane protein SecD/SecF C-terminal" evidence="11">
    <location>
        <begin position="1019"/>
        <end position="1210"/>
    </location>
</feature>
<feature type="domain" description="SecDF P1 head subdomain" evidence="12">
    <location>
        <begin position="419"/>
        <end position="508"/>
    </location>
</feature>
<evidence type="ECO:0000256" key="10">
    <source>
        <dbReference type="HAMAP-Rule" id="MF_01464"/>
    </source>
</evidence>
<dbReference type="HAMAP" id="MF_01463_B">
    <property type="entry name" value="SecD_B"/>
    <property type="match status" value="1"/>
</dbReference>
<dbReference type="GO" id="GO:0043952">
    <property type="term" value="P:protein transport by the Sec complex"/>
    <property type="evidence" value="ECO:0007669"/>
    <property type="project" value="UniProtKB-UniRule"/>
</dbReference>
<dbReference type="InterPro" id="IPR055344">
    <property type="entry name" value="SecD_SecF_C_bact"/>
</dbReference>
<evidence type="ECO:0000256" key="3">
    <source>
        <dbReference type="ARBA" id="ARBA00022475"/>
    </source>
</evidence>
<dbReference type="HAMAP" id="MF_01464_B">
    <property type="entry name" value="SecF_B"/>
    <property type="match status" value="1"/>
</dbReference>
<feature type="transmembrane region" description="Helical" evidence="9">
    <location>
        <begin position="560"/>
        <end position="578"/>
    </location>
</feature>
<comment type="subunit">
    <text evidence="10">Forms a complex with SecD. Part of the essential Sec protein translocation apparatus which comprises SecA, SecYEG and auxiliary proteins SecDF. Other proteins may also be involved.</text>
</comment>
<dbReference type="GO" id="GO:0005886">
    <property type="term" value="C:plasma membrane"/>
    <property type="evidence" value="ECO:0007669"/>
    <property type="project" value="UniProtKB-SubCell"/>
</dbReference>
<dbReference type="InterPro" id="IPR048634">
    <property type="entry name" value="SecD_SecF_C"/>
</dbReference>
<evidence type="ECO:0000256" key="8">
    <source>
        <dbReference type="ARBA" id="ARBA00023136"/>
    </source>
</evidence>
<dbReference type="PRINTS" id="PR01755">
    <property type="entry name" value="SECFTRNLCASE"/>
</dbReference>
<keyword evidence="3 9" id="KW-1003">Cell membrane</keyword>
<dbReference type="AlphaFoldDB" id="A0AAW6TV16"/>
<comment type="caution">
    <text evidence="9">Lacks conserved residue(s) required for the propagation of feature annotation.</text>
</comment>
<sequence>MNKNLVPKSILTVVLVAAALWTLYPPNKTLKQGIDLAGGTSLIYAIDTEGLSPAEEQDLAQRMIQVLRRRIDPANIQNLVWRPQGNTRFEIQMPLASRAAQQMRQEYEVALNDLLAKNMNPASIIRALQDTDAERAEAFARVAQGDANRREILEELASTYDARKEAQDKRDALYQKLDALKATLTDAGVAMDRVEANRGDWTRLGPDQLATALKDFAASEEQIASLTEYVTAYRELATVLNQLTAESGLNDKFEAARRRLDQLNLTMDQITYTLELPEKSPLRLEQIERLKTNFPDRAADIENLVAAYDTYRPFQGQLDDPRDLQRMLKGAGILEWRVLPTGGRPELGETEIERYRQALIEKGPRYASDTQYVWCPIEDPAEFGAPDAVFAQFGDKTYVLASNRPNEAILRTPGGREWKLERAYPSSDNMGRRAIGFRLDERGGMLFYTVTAANPGRPLAILLDGVAISAPLISQDRPIGSEGIIMGSFTPTDITNMVNKLNAGSLPARLIEQPISEKTIGPSIGADNRDRSIRAGIIGLMVVVVVMAVYYLFAGAIADVALLLNIFFVLAIMAGLRATFTLPGIAGIILTIGMSVDANVLIFERIREEQAKGMGLASAIRNGYERAFRAIFDANLTTFITAAILYYVASEEIKGFAIVLMLGIASSLFTALFVTRLVFDFLVSKRLIKDRLAMLRLIHEPNINWMGMRKVFFVVSSVLIVGGLLVFFTRDNAKNNKYDIEFTGGTSVQINLKEGVSLSRQDVQDRIVAIAIELGNPALRAVNVYSIGESGRQYEITTTATNKTRSVVRFADGHGQTPETITATIRKTQSELHRELAGLAVAADSKNANTFVVTTSRVNPSIMQNLLEQAFPQAAIEAPQIDEVVTGAIREAFEGQLEVQENLDPQIVSEQRITTEMVDTYPELAGYLGGLKIECRIDQAASLDDIDRRLKDLRFKPDTQRLAWYNYDLFGSGIRPVDSDEPLNAFVYVSVEPEAGLRELSEDEWARFAENERTRVLAATELETSLPRVTQIDPSVGSESKTRALIAIVLSLSAIVAYVWVRFGTVRYGLTAIAALVHDVVITLGAVTACAYIADTAIGRALLIGDFKIDLAMIAAFLTLIGYSLNDTIVVFDRIRENRHKAQLTPQTVTNSINQTISRTLMTSFTTFIVILIMYIFGGQGLRGFTFAIGLGVIIGTYSSIAIAAPLLLVGANRQQDKQKK</sequence>
<proteinExistence type="inferred from homology"/>
<evidence type="ECO:0000256" key="7">
    <source>
        <dbReference type="ARBA" id="ARBA00023010"/>
    </source>
</evidence>
<dbReference type="SUPFAM" id="SSF82866">
    <property type="entry name" value="Multidrug efflux transporter AcrB transmembrane domain"/>
    <property type="match status" value="2"/>
</dbReference>
<feature type="transmembrane region" description="Helical" evidence="9">
    <location>
        <begin position="655"/>
        <end position="679"/>
    </location>
</feature>
<keyword evidence="14" id="KW-1185">Reference proteome</keyword>
<dbReference type="EMBL" id="JASCXX010000010">
    <property type="protein sequence ID" value="MDI6449467.1"/>
    <property type="molecule type" value="Genomic_DNA"/>
</dbReference>
<comment type="similarity">
    <text evidence="9">Belongs to the SecD/SecF family. SecD subfamily.</text>
</comment>
<dbReference type="InterPro" id="IPR005791">
    <property type="entry name" value="SecD"/>
</dbReference>
<comment type="similarity">
    <text evidence="10">Belongs to the SecD/SecF family. SecF subfamily.</text>
</comment>
<keyword evidence="5 9" id="KW-0653">Protein transport</keyword>
<feature type="transmembrane region" description="Helical" evidence="9">
    <location>
        <begin position="533"/>
        <end position="553"/>
    </location>
</feature>
<gene>
    <name evidence="9 13" type="primary">secD</name>
    <name evidence="10" type="synonym">secF</name>
    <name evidence="13" type="ORF">QJ522_10475</name>
</gene>
<dbReference type="Gene3D" id="3.30.1360.200">
    <property type="match status" value="1"/>
</dbReference>
<evidence type="ECO:0000256" key="2">
    <source>
        <dbReference type="ARBA" id="ARBA00022448"/>
    </source>
</evidence>
<feature type="transmembrane region" description="Helical" evidence="9">
    <location>
        <begin position="1156"/>
        <end position="1178"/>
    </location>
</feature>
<evidence type="ECO:0000259" key="11">
    <source>
        <dbReference type="Pfam" id="PF02355"/>
    </source>
</evidence>
<evidence type="ECO:0000256" key="4">
    <source>
        <dbReference type="ARBA" id="ARBA00022692"/>
    </source>
</evidence>
<evidence type="ECO:0000256" key="6">
    <source>
        <dbReference type="ARBA" id="ARBA00022989"/>
    </source>
</evidence>
<feature type="transmembrane region" description="Helical" evidence="9">
    <location>
        <begin position="1114"/>
        <end position="1135"/>
    </location>
</feature>
<feature type="transmembrane region" description="Helical" evidence="9">
    <location>
        <begin position="1184"/>
        <end position="1211"/>
    </location>
</feature>
<dbReference type="NCBIfam" id="TIGR01129">
    <property type="entry name" value="secD"/>
    <property type="match status" value="1"/>
</dbReference>
<feature type="transmembrane region" description="Helical" evidence="9">
    <location>
        <begin position="1068"/>
        <end position="1094"/>
    </location>
</feature>
<dbReference type="InterPro" id="IPR022813">
    <property type="entry name" value="SecD/SecF_arch_bac"/>
</dbReference>
<reference evidence="13" key="1">
    <citation type="submission" date="2023-05" db="EMBL/GenBank/DDBJ databases">
        <title>Anaerotaeda fermentans gen. nov., sp. nov., a novel anaerobic planctomycete of the new family within the order Sedimentisphaerales isolated from Taman Peninsula, Russia.</title>
        <authorList>
            <person name="Khomyakova M.A."/>
            <person name="Merkel A.Y."/>
            <person name="Slobodkin A.I."/>
        </authorList>
    </citation>
    <scope>NUCLEOTIDE SEQUENCE</scope>
    <source>
        <strain evidence="13">M17dextr</strain>
    </source>
</reference>
<dbReference type="Pfam" id="PF07549">
    <property type="entry name" value="Sec_GG"/>
    <property type="match status" value="1"/>
</dbReference>
<dbReference type="InterPro" id="IPR054384">
    <property type="entry name" value="SecDF_P1_head"/>
</dbReference>
<dbReference type="GO" id="GO:0065002">
    <property type="term" value="P:intracellular protein transmembrane transport"/>
    <property type="evidence" value="ECO:0007669"/>
    <property type="project" value="UniProtKB-UniRule"/>
</dbReference>
<keyword evidence="4 9" id="KW-0812">Transmembrane</keyword>
<dbReference type="PANTHER" id="PTHR30081:SF1">
    <property type="entry name" value="PROTEIN TRANSLOCASE SUBUNIT SECD"/>
    <property type="match status" value="1"/>
</dbReference>
<dbReference type="Gene3D" id="3.30.70.3220">
    <property type="match status" value="1"/>
</dbReference>
<evidence type="ECO:0000259" key="12">
    <source>
        <dbReference type="Pfam" id="PF22599"/>
    </source>
</evidence>
<dbReference type="PANTHER" id="PTHR30081">
    <property type="entry name" value="PROTEIN-EXPORT MEMBRANE PROTEIN SEC"/>
    <property type="match status" value="1"/>
</dbReference>
<feature type="transmembrane region" description="Helical" evidence="9">
    <location>
        <begin position="1044"/>
        <end position="1061"/>
    </location>
</feature>
<keyword evidence="8 9" id="KW-0472">Membrane</keyword>
<dbReference type="Pfam" id="PF02355">
    <property type="entry name" value="SecD_SecF_C"/>
    <property type="match status" value="2"/>
</dbReference>
<dbReference type="Proteomes" id="UP001431776">
    <property type="component" value="Unassembled WGS sequence"/>
</dbReference>
<comment type="function">
    <text evidence="9">Part of the Sec protein translocase complex. Interacts with the SecYEG preprotein conducting channel. SecDF uses the proton motive force (PMF) to complete protein translocation after the ATP-dependent function of SecA.</text>
</comment>
<dbReference type="GO" id="GO:0015450">
    <property type="term" value="F:protein-transporting ATPase activity"/>
    <property type="evidence" value="ECO:0007669"/>
    <property type="project" value="InterPro"/>
</dbReference>
<evidence type="ECO:0000313" key="13">
    <source>
        <dbReference type="EMBL" id="MDI6449467.1"/>
    </source>
</evidence>
<dbReference type="NCBIfam" id="TIGR00916">
    <property type="entry name" value="2A0604s01"/>
    <property type="match status" value="1"/>
</dbReference>
<dbReference type="RefSeq" id="WP_349244873.1">
    <property type="nucleotide sequence ID" value="NZ_JASCXX010000010.1"/>
</dbReference>
<evidence type="ECO:0000256" key="1">
    <source>
        <dbReference type="ARBA" id="ARBA00004651"/>
    </source>
</evidence>
<evidence type="ECO:0000256" key="9">
    <source>
        <dbReference type="HAMAP-Rule" id="MF_01463"/>
    </source>
</evidence>
<feature type="transmembrane region" description="Helical" evidence="9">
    <location>
        <begin position="584"/>
        <end position="606"/>
    </location>
</feature>
<comment type="subcellular location">
    <subcellularLocation>
        <location evidence="1 9">Cell membrane</location>
        <topology evidence="1 9">Multi-pass membrane protein</topology>
    </subcellularLocation>
</comment>
<comment type="caution">
    <text evidence="13">The sequence shown here is derived from an EMBL/GenBank/DDBJ whole genome shotgun (WGS) entry which is preliminary data.</text>
</comment>
<dbReference type="Gene3D" id="1.20.1640.10">
    <property type="entry name" value="Multidrug efflux transporter AcrB transmembrane domain"/>
    <property type="match status" value="2"/>
</dbReference>
<dbReference type="Pfam" id="PF22599">
    <property type="entry name" value="SecDF_P1_head"/>
    <property type="match status" value="1"/>
</dbReference>
<evidence type="ECO:0000256" key="5">
    <source>
        <dbReference type="ARBA" id="ARBA00022927"/>
    </source>
</evidence>
<evidence type="ECO:0000313" key="14">
    <source>
        <dbReference type="Proteomes" id="UP001431776"/>
    </source>
</evidence>
<feature type="transmembrane region" description="Helical" evidence="9">
    <location>
        <begin position="627"/>
        <end position="649"/>
    </location>
</feature>
<protein>
    <recommendedName>
        <fullName evidence="9 10">Multifunctional fusion protein</fullName>
    </recommendedName>
    <domain>
        <recommendedName>
            <fullName evidence="9">Protein translocase subunit SecD</fullName>
        </recommendedName>
    </domain>
    <domain>
        <recommendedName>
            <fullName evidence="10">Protein-export membrane protein SecF</fullName>
        </recommendedName>
    </domain>
</protein>
<comment type="subunit">
    <text evidence="9">Forms a complex with SecF. Part of the essential Sec protein translocation apparatus which comprises SecA, SecYEG and auxiliary proteins SecDF. Other proteins may also be involved.</text>
</comment>
<feature type="transmembrane region" description="Helical" evidence="9">
    <location>
        <begin position="711"/>
        <end position="728"/>
    </location>
</feature>
<accession>A0AAW6TV16</accession>
<keyword evidence="6 9" id="KW-1133">Transmembrane helix</keyword>
<name>A0AAW6TV16_9BACT</name>
<dbReference type="GO" id="GO:0006605">
    <property type="term" value="P:protein targeting"/>
    <property type="evidence" value="ECO:0007669"/>
    <property type="project" value="UniProtKB-UniRule"/>
</dbReference>
<dbReference type="InterPro" id="IPR022646">
    <property type="entry name" value="SecD/SecF_CS"/>
</dbReference>
<keyword evidence="7 9" id="KW-0811">Translocation</keyword>